<name>A0A4R1SAM5_HYDET</name>
<sequence>MENEFINEAADEIYIEQDLILEAADTLESLAEDYGTSVEEILEVNPEIDQRNVLPTQLRIPVRIRSCPGGTLYTVRRGDTLFRLAREFNVSANRIQQANPNINFRFLRPGTVLCIPGRRGGGVGPTGVRIYTIQGGDSLYSIARRFNTSVATILQLNPGLNPDRLYVGQRIRVPA</sequence>
<dbReference type="Proteomes" id="UP000295008">
    <property type="component" value="Unassembled WGS sequence"/>
</dbReference>
<comment type="caution">
    <text evidence="2">The sequence shown here is derived from an EMBL/GenBank/DDBJ whole genome shotgun (WGS) entry which is preliminary data.</text>
</comment>
<keyword evidence="3" id="KW-1185">Reference proteome</keyword>
<protein>
    <submittedName>
        <fullName evidence="2">LysM domain-containing protein</fullName>
    </submittedName>
</protein>
<proteinExistence type="predicted"/>
<evidence type="ECO:0000313" key="3">
    <source>
        <dbReference type="Proteomes" id="UP000295008"/>
    </source>
</evidence>
<dbReference type="AlphaFoldDB" id="A0A4R1SAM5"/>
<gene>
    <name evidence="2" type="ORF">EDC14_100227</name>
</gene>
<reference evidence="2 3" key="1">
    <citation type="submission" date="2019-03" db="EMBL/GenBank/DDBJ databases">
        <title>Genomic Encyclopedia of Type Strains, Phase IV (KMG-IV): sequencing the most valuable type-strain genomes for metagenomic binning, comparative biology and taxonomic classification.</title>
        <authorList>
            <person name="Goeker M."/>
        </authorList>
    </citation>
    <scope>NUCLEOTIDE SEQUENCE [LARGE SCALE GENOMIC DNA]</scope>
    <source>
        <strain evidence="2 3">LX-B</strain>
    </source>
</reference>
<feature type="domain" description="LysM" evidence="1">
    <location>
        <begin position="71"/>
        <end position="115"/>
    </location>
</feature>
<dbReference type="CDD" id="cd00118">
    <property type="entry name" value="LysM"/>
    <property type="match status" value="3"/>
</dbReference>
<evidence type="ECO:0000259" key="1">
    <source>
        <dbReference type="PROSITE" id="PS51782"/>
    </source>
</evidence>
<dbReference type="PANTHER" id="PTHR33734:SF22">
    <property type="entry name" value="MEMBRANE-BOUND LYTIC MUREIN TRANSGLYCOSYLASE D"/>
    <property type="match status" value="1"/>
</dbReference>
<feature type="domain" description="LysM" evidence="1">
    <location>
        <begin position="129"/>
        <end position="173"/>
    </location>
</feature>
<dbReference type="SUPFAM" id="SSF54106">
    <property type="entry name" value="LysM domain"/>
    <property type="match status" value="2"/>
</dbReference>
<dbReference type="PROSITE" id="PS51782">
    <property type="entry name" value="LYSM"/>
    <property type="match status" value="2"/>
</dbReference>
<dbReference type="PANTHER" id="PTHR33734">
    <property type="entry name" value="LYSM DOMAIN-CONTAINING GPI-ANCHORED PROTEIN 2"/>
    <property type="match status" value="1"/>
</dbReference>
<dbReference type="SMART" id="SM00257">
    <property type="entry name" value="LysM"/>
    <property type="match status" value="3"/>
</dbReference>
<dbReference type="Pfam" id="PF01476">
    <property type="entry name" value="LysM"/>
    <property type="match status" value="3"/>
</dbReference>
<dbReference type="EMBL" id="SLUN01000002">
    <property type="protein sequence ID" value="TCL76274.1"/>
    <property type="molecule type" value="Genomic_DNA"/>
</dbReference>
<organism evidence="2 3">
    <name type="scientific">Hydrogenispora ethanolica</name>
    <dbReference type="NCBI Taxonomy" id="1082276"/>
    <lineage>
        <taxon>Bacteria</taxon>
        <taxon>Bacillati</taxon>
        <taxon>Bacillota</taxon>
        <taxon>Hydrogenispora</taxon>
    </lineage>
</organism>
<accession>A0A4R1SAM5</accession>
<dbReference type="InterPro" id="IPR018392">
    <property type="entry name" value="LysM"/>
</dbReference>
<dbReference type="InterPro" id="IPR036779">
    <property type="entry name" value="LysM_dom_sf"/>
</dbReference>
<dbReference type="Gene3D" id="3.10.350.10">
    <property type="entry name" value="LysM domain"/>
    <property type="match status" value="3"/>
</dbReference>
<dbReference type="OrthoDB" id="9813368at2"/>
<dbReference type="RefSeq" id="WP_132012466.1">
    <property type="nucleotide sequence ID" value="NZ_SLUN01000002.1"/>
</dbReference>
<evidence type="ECO:0000313" key="2">
    <source>
        <dbReference type="EMBL" id="TCL76274.1"/>
    </source>
</evidence>